<sequence length="200" mass="22656">METANCSATVVGNQDVVFQRERSLLPERLQRQDQERQLEAERQKQKRQNQEVVEEKSDFFTVAFAWERAAVEELLQGGESVEWLEEAAAQLQRLQKLLKDWVLFLAAYEVRQAQQALAQLQAALADWRQQLQPKMRFAFKTRRKDAVLAPKVVDAAPGALVAEGTLASPPSLTEEGAVGSSWLCDFSNLKSQVLEKRAEE</sequence>
<evidence type="ECO:0000256" key="3">
    <source>
        <dbReference type="SAM" id="Coils"/>
    </source>
</evidence>
<dbReference type="GO" id="GO:0005737">
    <property type="term" value="C:cytoplasm"/>
    <property type="evidence" value="ECO:0007669"/>
    <property type="project" value="UniProtKB-SubCell"/>
</dbReference>
<dbReference type="EMBL" id="JABWUV010000004">
    <property type="protein sequence ID" value="KAF6360772.1"/>
    <property type="molecule type" value="Genomic_DNA"/>
</dbReference>
<comment type="caution">
    <text evidence="5">The sequence shown here is derived from an EMBL/GenBank/DDBJ whole genome shotgun (WGS) entry which is preliminary data.</text>
</comment>
<dbReference type="Gene3D" id="1.20.58.1250">
    <property type="entry name" value="Tubulin Binding Cofactor C, N-terminal domain"/>
    <property type="match status" value="1"/>
</dbReference>
<evidence type="ECO:0000256" key="1">
    <source>
        <dbReference type="ARBA" id="ARBA00004496"/>
    </source>
</evidence>
<accession>A0A7J7YFP6</accession>
<dbReference type="InterPro" id="IPR038397">
    <property type="entry name" value="TBCC_N_sf"/>
</dbReference>
<dbReference type="InterPro" id="IPR027684">
    <property type="entry name" value="TBCC"/>
</dbReference>
<dbReference type="PANTHER" id="PTHR15139">
    <property type="entry name" value="TUBULIN FOLDING COFACTOR C"/>
    <property type="match status" value="1"/>
</dbReference>
<evidence type="ECO:0000313" key="6">
    <source>
        <dbReference type="Proteomes" id="UP000527355"/>
    </source>
</evidence>
<dbReference type="GO" id="GO:0015631">
    <property type="term" value="F:tubulin binding"/>
    <property type="evidence" value="ECO:0007669"/>
    <property type="project" value="InterPro"/>
</dbReference>
<comment type="subcellular location">
    <subcellularLocation>
        <location evidence="1">Cytoplasm</location>
    </subcellularLocation>
</comment>
<evidence type="ECO:0000313" key="5">
    <source>
        <dbReference type="EMBL" id="KAF6360772.1"/>
    </source>
</evidence>
<feature type="coiled-coil region" evidence="3">
    <location>
        <begin position="31"/>
        <end position="58"/>
    </location>
</feature>
<keyword evidence="2" id="KW-0963">Cytoplasm</keyword>
<dbReference type="GO" id="GO:0007021">
    <property type="term" value="P:tubulin complex assembly"/>
    <property type="evidence" value="ECO:0007669"/>
    <property type="project" value="TreeGrafter"/>
</dbReference>
<dbReference type="Proteomes" id="UP000527355">
    <property type="component" value="Unassembled WGS sequence"/>
</dbReference>
<dbReference type="GO" id="GO:0007023">
    <property type="term" value="P:post-chaperonin tubulin folding pathway"/>
    <property type="evidence" value="ECO:0007669"/>
    <property type="project" value="InterPro"/>
</dbReference>
<dbReference type="VEuPathDB" id="HostDB:GeneID_118660390"/>
<reference evidence="5 6" key="1">
    <citation type="journal article" date="2020" name="Nature">
        <title>Six reference-quality genomes reveal evolution of bat adaptations.</title>
        <authorList>
            <person name="Jebb D."/>
            <person name="Huang Z."/>
            <person name="Pippel M."/>
            <person name="Hughes G.M."/>
            <person name="Lavrichenko K."/>
            <person name="Devanna P."/>
            <person name="Winkler S."/>
            <person name="Jermiin L.S."/>
            <person name="Skirmuntt E.C."/>
            <person name="Katzourakis A."/>
            <person name="Burkitt-Gray L."/>
            <person name="Ray D.A."/>
            <person name="Sullivan K.A.M."/>
            <person name="Roscito J.G."/>
            <person name="Kirilenko B.M."/>
            <person name="Davalos L.M."/>
            <person name="Corthals A.P."/>
            <person name="Power M.L."/>
            <person name="Jones G."/>
            <person name="Ransome R.D."/>
            <person name="Dechmann D.K.N."/>
            <person name="Locatelli A.G."/>
            <person name="Puechmaille S.J."/>
            <person name="Fedrigo O."/>
            <person name="Jarvis E.D."/>
            <person name="Hiller M."/>
            <person name="Vernes S.C."/>
            <person name="Myers E.W."/>
            <person name="Teeling E.C."/>
        </authorList>
    </citation>
    <scope>NUCLEOTIDE SEQUENCE [LARGE SCALE GENOMIC DNA]</scope>
    <source>
        <strain evidence="5">MMyoMyo1</strain>
        <tissue evidence="5">Flight muscle</tissue>
    </source>
</reference>
<name>A0A7J7YFP6_MYOMY</name>
<dbReference type="InterPro" id="IPR031925">
    <property type="entry name" value="TBCC_N"/>
</dbReference>
<evidence type="ECO:0000256" key="2">
    <source>
        <dbReference type="ARBA" id="ARBA00022490"/>
    </source>
</evidence>
<protein>
    <recommendedName>
        <fullName evidence="4">Tubulin-specific chaperone C N-terminal domain-containing protein</fullName>
    </recommendedName>
</protein>
<dbReference type="FunFam" id="1.20.58.1250:FF:000001">
    <property type="entry name" value="Tubulin-specific chaperone C"/>
    <property type="match status" value="1"/>
</dbReference>
<dbReference type="AlphaFoldDB" id="A0A7J7YFP6"/>
<keyword evidence="6" id="KW-1185">Reference proteome</keyword>
<feature type="domain" description="Tubulin-specific chaperone C N-terminal" evidence="4">
    <location>
        <begin position="27"/>
        <end position="134"/>
    </location>
</feature>
<dbReference type="PANTHER" id="PTHR15139:SF0">
    <property type="entry name" value="TUBULIN-SPECIFIC CHAPERONE C"/>
    <property type="match status" value="1"/>
</dbReference>
<gene>
    <name evidence="5" type="ORF">mMyoMyo1_018819</name>
</gene>
<keyword evidence="3" id="KW-0175">Coiled coil</keyword>
<evidence type="ECO:0000259" key="4">
    <source>
        <dbReference type="Pfam" id="PF16752"/>
    </source>
</evidence>
<proteinExistence type="predicted"/>
<dbReference type="Pfam" id="PF16752">
    <property type="entry name" value="TBCC_N"/>
    <property type="match status" value="1"/>
</dbReference>
<organism evidence="5 6">
    <name type="scientific">Myotis myotis</name>
    <name type="common">Greater mouse-eared bat</name>
    <name type="synonym">Vespertilio myotis</name>
    <dbReference type="NCBI Taxonomy" id="51298"/>
    <lineage>
        <taxon>Eukaryota</taxon>
        <taxon>Metazoa</taxon>
        <taxon>Chordata</taxon>
        <taxon>Craniata</taxon>
        <taxon>Vertebrata</taxon>
        <taxon>Euteleostomi</taxon>
        <taxon>Mammalia</taxon>
        <taxon>Eutheria</taxon>
        <taxon>Laurasiatheria</taxon>
        <taxon>Chiroptera</taxon>
        <taxon>Yangochiroptera</taxon>
        <taxon>Vespertilionidae</taxon>
        <taxon>Myotis</taxon>
    </lineage>
</organism>